<gene>
    <name evidence="2" type="ORF">CERZMDRAFT_95741</name>
</gene>
<dbReference type="Proteomes" id="UP000799539">
    <property type="component" value="Unassembled WGS sequence"/>
</dbReference>
<proteinExistence type="predicted"/>
<dbReference type="OrthoDB" id="3647104at2759"/>
<sequence>MKFCSLILAAAAAAVSAAMVPPPGLQPRQATAFCGTVASRCTGSSRQAQLTTYCSSYLGIPRVTSTRTITVATARPTTTLTVRVVGTTTVLTTINVTRTISATSTTNVAPVVATVTTTQTTTSFSTRTTSVTRTSVTRTMTVQAPDVTQIVSKCAAPPNPNAAITIMRVGSEFSPKKGKREAGAEAEADGDSHGILLAKDLVQRQAVAKPSCLERYTSASRQSSACSCASIRPSTTTATRPITATSTVTSTLRLTTSTSTITSQVTNTVATVTQFITTQTITRQTTSTSIIQRTVTSTINGPSVTVVNNVVSTRVLPPKSTAYSLSGPAAQPTFYIQNDQLNYAILRTPSSSSSSDPNFLPQRSKKSKRDVAGTIIFDSIIPASTAQLFSLPLYPSSQLQQFHNISGPLTSPDQSLCAAESIEFSSSPGDDGQGFDDIDVQFVTPHEIASGAFGAVSCAMTAGPRGTCPLKCWFNAPGPERSGDVSQGNPFGNWMLGQPGASGSDEVWGVWAVTP</sequence>
<dbReference type="AlphaFoldDB" id="A0A6A6FM05"/>
<evidence type="ECO:0000313" key="3">
    <source>
        <dbReference type="Proteomes" id="UP000799539"/>
    </source>
</evidence>
<dbReference type="EMBL" id="ML992668">
    <property type="protein sequence ID" value="KAF2214477.1"/>
    <property type="molecule type" value="Genomic_DNA"/>
</dbReference>
<evidence type="ECO:0000313" key="2">
    <source>
        <dbReference type="EMBL" id="KAF2214477.1"/>
    </source>
</evidence>
<organism evidence="2 3">
    <name type="scientific">Cercospora zeae-maydis SCOH1-5</name>
    <dbReference type="NCBI Taxonomy" id="717836"/>
    <lineage>
        <taxon>Eukaryota</taxon>
        <taxon>Fungi</taxon>
        <taxon>Dikarya</taxon>
        <taxon>Ascomycota</taxon>
        <taxon>Pezizomycotina</taxon>
        <taxon>Dothideomycetes</taxon>
        <taxon>Dothideomycetidae</taxon>
        <taxon>Mycosphaerellales</taxon>
        <taxon>Mycosphaerellaceae</taxon>
        <taxon>Cercospora</taxon>
    </lineage>
</organism>
<reference evidence="2" key="1">
    <citation type="journal article" date="2020" name="Stud. Mycol.">
        <title>101 Dothideomycetes genomes: a test case for predicting lifestyles and emergence of pathogens.</title>
        <authorList>
            <person name="Haridas S."/>
            <person name="Albert R."/>
            <person name="Binder M."/>
            <person name="Bloem J."/>
            <person name="Labutti K."/>
            <person name="Salamov A."/>
            <person name="Andreopoulos B."/>
            <person name="Baker S."/>
            <person name="Barry K."/>
            <person name="Bills G."/>
            <person name="Bluhm B."/>
            <person name="Cannon C."/>
            <person name="Castanera R."/>
            <person name="Culley D."/>
            <person name="Daum C."/>
            <person name="Ezra D."/>
            <person name="Gonzalez J."/>
            <person name="Henrissat B."/>
            <person name="Kuo A."/>
            <person name="Liang C."/>
            <person name="Lipzen A."/>
            <person name="Lutzoni F."/>
            <person name="Magnuson J."/>
            <person name="Mondo S."/>
            <person name="Nolan M."/>
            <person name="Ohm R."/>
            <person name="Pangilinan J."/>
            <person name="Park H.-J."/>
            <person name="Ramirez L."/>
            <person name="Alfaro M."/>
            <person name="Sun H."/>
            <person name="Tritt A."/>
            <person name="Yoshinaga Y."/>
            <person name="Zwiers L.-H."/>
            <person name="Turgeon B."/>
            <person name="Goodwin S."/>
            <person name="Spatafora J."/>
            <person name="Crous P."/>
            <person name="Grigoriev I."/>
        </authorList>
    </citation>
    <scope>NUCLEOTIDE SEQUENCE</scope>
    <source>
        <strain evidence="2">SCOH1-5</strain>
    </source>
</reference>
<keyword evidence="3" id="KW-1185">Reference proteome</keyword>
<feature type="signal peptide" evidence="1">
    <location>
        <begin position="1"/>
        <end position="17"/>
    </location>
</feature>
<evidence type="ECO:0000256" key="1">
    <source>
        <dbReference type="SAM" id="SignalP"/>
    </source>
</evidence>
<name>A0A6A6FM05_9PEZI</name>
<protein>
    <submittedName>
        <fullName evidence="2">Uncharacterized protein</fullName>
    </submittedName>
</protein>
<feature type="chain" id="PRO_5025531129" evidence="1">
    <location>
        <begin position="18"/>
        <end position="515"/>
    </location>
</feature>
<keyword evidence="1" id="KW-0732">Signal</keyword>
<accession>A0A6A6FM05</accession>